<name>A0A1X0DM11_9MYCO</name>
<dbReference type="SUPFAM" id="SSF51905">
    <property type="entry name" value="FAD/NAD(P)-binding domain"/>
    <property type="match status" value="1"/>
</dbReference>
<dbReference type="PANTHER" id="PTHR43734:SF1">
    <property type="entry name" value="PHYTOENE DESATURASE"/>
    <property type="match status" value="1"/>
</dbReference>
<dbReference type="Proteomes" id="UP000192801">
    <property type="component" value="Unassembled WGS sequence"/>
</dbReference>
<gene>
    <name evidence="2" type="ORF">BST26_02985</name>
</gene>
<sequence length="435" mass="46506">MTEESKDSFDTVIVGAGAGGVAAAALLHHKGYRTLLVEAEPQVGGRASTIRVDGYGINTGAQIFELGGANAELFEDVGVQIRARKQAIPLVLRLGRRDIQVMSGFSGMLVNKVVIPTIGGLARRFGWFRPSADLTLAEWLIQLRVSESVRRLVRNLSSAMFAAEPCDVSAQVFFDYLTKKGGMNPYGAHPDGSIGPWQDLVDHYQRSGGNLLLKTRVVGIDVGSSGLVDGLRLEDNEGLVTTVHTKSVVSNVGPVATGNLIDENCWPSGYLASLLEKDYPGTLITLNFSTSKPIPNLKTLTFFGLTRRMAYAAYVSGPSPRLAPPGKHLYCVSSTPHPASSGFDTDTEVQLLKEEAAAAFPGFSDAHIISVAVCTGDWPGQRAIPGRDWPNETPIPNLWNVGDGARPPLGAGLSGCVESARLVVTAVDLYHRKGR</sequence>
<keyword evidence="3" id="KW-1185">Reference proteome</keyword>
<dbReference type="Pfam" id="PF01593">
    <property type="entry name" value="Amino_oxidase"/>
    <property type="match status" value="1"/>
</dbReference>
<dbReference type="RefSeq" id="WP_083029297.1">
    <property type="nucleotide sequence ID" value="NZ_AP022618.1"/>
</dbReference>
<dbReference type="AlphaFoldDB" id="A0A1X0DM11"/>
<dbReference type="InterPro" id="IPR002937">
    <property type="entry name" value="Amino_oxidase"/>
</dbReference>
<feature type="domain" description="Amine oxidase" evidence="1">
    <location>
        <begin position="19"/>
        <end position="427"/>
    </location>
</feature>
<evidence type="ECO:0000313" key="2">
    <source>
        <dbReference type="EMBL" id="ORA73405.1"/>
    </source>
</evidence>
<accession>A0A1X0DM11</accession>
<comment type="caution">
    <text evidence="2">The sequence shown here is derived from an EMBL/GenBank/DDBJ whole genome shotgun (WGS) entry which is preliminary data.</text>
</comment>
<reference evidence="2 3" key="1">
    <citation type="submission" date="2016-12" db="EMBL/GenBank/DDBJ databases">
        <title>The new phylogeny of genus Mycobacterium.</title>
        <authorList>
            <person name="Tortoli E."/>
            <person name="Trovato A."/>
            <person name="Cirillo D.M."/>
        </authorList>
    </citation>
    <scope>NUCLEOTIDE SEQUENCE [LARGE SCALE GENOMIC DNA]</scope>
    <source>
        <strain evidence="2 3">DSM 45130</strain>
    </source>
</reference>
<dbReference type="Gene3D" id="3.90.660.50">
    <property type="match status" value="1"/>
</dbReference>
<proteinExistence type="predicted"/>
<dbReference type="GO" id="GO:0016491">
    <property type="term" value="F:oxidoreductase activity"/>
    <property type="evidence" value="ECO:0007669"/>
    <property type="project" value="InterPro"/>
</dbReference>
<evidence type="ECO:0000313" key="3">
    <source>
        <dbReference type="Proteomes" id="UP000192801"/>
    </source>
</evidence>
<dbReference type="InterPro" id="IPR036188">
    <property type="entry name" value="FAD/NAD-bd_sf"/>
</dbReference>
<evidence type="ECO:0000259" key="1">
    <source>
        <dbReference type="Pfam" id="PF01593"/>
    </source>
</evidence>
<dbReference type="EMBL" id="MVHS01000004">
    <property type="protein sequence ID" value="ORA73405.1"/>
    <property type="molecule type" value="Genomic_DNA"/>
</dbReference>
<protein>
    <recommendedName>
        <fullName evidence="1">Amine oxidase domain-containing protein</fullName>
    </recommendedName>
</protein>
<dbReference type="STRING" id="444597.BST26_02985"/>
<dbReference type="PANTHER" id="PTHR43734">
    <property type="entry name" value="PHYTOENE DESATURASE"/>
    <property type="match status" value="1"/>
</dbReference>
<dbReference type="Gene3D" id="3.50.50.60">
    <property type="entry name" value="FAD/NAD(P)-binding domain"/>
    <property type="match status" value="1"/>
</dbReference>
<organism evidence="2 3">
    <name type="scientific">Mycolicibacterium insubricum</name>
    <dbReference type="NCBI Taxonomy" id="444597"/>
    <lineage>
        <taxon>Bacteria</taxon>
        <taxon>Bacillati</taxon>
        <taxon>Actinomycetota</taxon>
        <taxon>Actinomycetes</taxon>
        <taxon>Mycobacteriales</taxon>
        <taxon>Mycobacteriaceae</taxon>
        <taxon>Mycolicibacterium</taxon>
    </lineage>
</organism>